<reference evidence="2" key="1">
    <citation type="submission" date="2024-06" db="EMBL/GenBank/DDBJ databases">
        <title>Streptomyces sp. strain HUAS MG91 genome sequences.</title>
        <authorList>
            <person name="Mo P."/>
        </authorList>
    </citation>
    <scope>NUCLEOTIDE SEQUENCE</scope>
    <source>
        <strain evidence="2">HUAS MG91</strain>
    </source>
</reference>
<proteinExistence type="predicted"/>
<gene>
    <name evidence="2" type="ORF">ABII15_11295</name>
</gene>
<feature type="region of interest" description="Disordered" evidence="1">
    <location>
        <begin position="78"/>
        <end position="105"/>
    </location>
</feature>
<dbReference type="AlphaFoldDB" id="A0AAU8IQK1"/>
<protein>
    <submittedName>
        <fullName evidence="2">Uncharacterized protein</fullName>
    </submittedName>
</protein>
<sequence length="105" mass="11212">MFPLAVAVGLVLRGAHRLRGAGGATAWALARSACAPDTGPKRYEVRPEAVREMRPLPQASRRFLGTAKLPADLPVEPVGTLELPCRSDDSPTGPRCEPSRPTVSR</sequence>
<dbReference type="RefSeq" id="WP_353942163.1">
    <property type="nucleotide sequence ID" value="NZ_CP159534.1"/>
</dbReference>
<evidence type="ECO:0000313" key="2">
    <source>
        <dbReference type="EMBL" id="XCJ70523.1"/>
    </source>
</evidence>
<name>A0AAU8IQK1_9ACTN</name>
<dbReference type="KEGG" id="stac:ABII15_11295"/>
<accession>A0AAU8IQK1</accession>
<organism evidence="2">
    <name type="scientific">Streptomyces tabacisoli</name>
    <dbReference type="NCBI Taxonomy" id="3156398"/>
    <lineage>
        <taxon>Bacteria</taxon>
        <taxon>Bacillati</taxon>
        <taxon>Actinomycetota</taxon>
        <taxon>Actinomycetes</taxon>
        <taxon>Kitasatosporales</taxon>
        <taxon>Streptomycetaceae</taxon>
        <taxon>Streptomyces</taxon>
    </lineage>
</organism>
<evidence type="ECO:0000256" key="1">
    <source>
        <dbReference type="SAM" id="MobiDB-lite"/>
    </source>
</evidence>
<dbReference type="EMBL" id="CP159534">
    <property type="protein sequence ID" value="XCJ70523.1"/>
    <property type="molecule type" value="Genomic_DNA"/>
</dbReference>